<name>A0AAN8AX96_ELEMC</name>
<dbReference type="AlphaFoldDB" id="A0AAN8AX96"/>
<evidence type="ECO:0000313" key="2">
    <source>
        <dbReference type="EMBL" id="KAK5873149.1"/>
    </source>
</evidence>
<keyword evidence="1" id="KW-0732">Signal</keyword>
<organism evidence="2 3">
    <name type="scientific">Eleginops maclovinus</name>
    <name type="common">Patagonian blennie</name>
    <name type="synonym">Eleginus maclovinus</name>
    <dbReference type="NCBI Taxonomy" id="56733"/>
    <lineage>
        <taxon>Eukaryota</taxon>
        <taxon>Metazoa</taxon>
        <taxon>Chordata</taxon>
        <taxon>Craniata</taxon>
        <taxon>Vertebrata</taxon>
        <taxon>Euteleostomi</taxon>
        <taxon>Actinopterygii</taxon>
        <taxon>Neopterygii</taxon>
        <taxon>Teleostei</taxon>
        <taxon>Neoteleostei</taxon>
        <taxon>Acanthomorphata</taxon>
        <taxon>Eupercaria</taxon>
        <taxon>Perciformes</taxon>
        <taxon>Notothenioidei</taxon>
        <taxon>Eleginopidae</taxon>
        <taxon>Eleginops</taxon>
    </lineage>
</organism>
<dbReference type="Proteomes" id="UP001346869">
    <property type="component" value="Unassembled WGS sequence"/>
</dbReference>
<reference evidence="2 3" key="2">
    <citation type="journal article" date="2023" name="Mol. Biol. Evol.">
        <title>Genomics of Secondarily Temperate Adaptation in the Only Non-Antarctic Icefish.</title>
        <authorList>
            <person name="Rivera-Colon A.G."/>
            <person name="Rayamajhi N."/>
            <person name="Minhas B.F."/>
            <person name="Madrigal G."/>
            <person name="Bilyk K.T."/>
            <person name="Yoon V."/>
            <person name="Hune M."/>
            <person name="Gregory S."/>
            <person name="Cheng C.H.C."/>
            <person name="Catchen J.M."/>
        </authorList>
    </citation>
    <scope>NUCLEOTIDE SEQUENCE [LARGE SCALE GENOMIC DNA]</scope>
    <source>
        <strain evidence="2">JMC-PN-2008</strain>
    </source>
</reference>
<comment type="caution">
    <text evidence="2">The sequence shown here is derived from an EMBL/GenBank/DDBJ whole genome shotgun (WGS) entry which is preliminary data.</text>
</comment>
<keyword evidence="3" id="KW-1185">Reference proteome</keyword>
<evidence type="ECO:0000313" key="3">
    <source>
        <dbReference type="Proteomes" id="UP001346869"/>
    </source>
</evidence>
<feature type="signal peptide" evidence="1">
    <location>
        <begin position="1"/>
        <end position="20"/>
    </location>
</feature>
<proteinExistence type="predicted"/>
<protein>
    <submittedName>
        <fullName evidence="2">Uncharacterized protein</fullName>
    </submittedName>
</protein>
<gene>
    <name evidence="2" type="ORF">PBY51_013788</name>
</gene>
<feature type="chain" id="PRO_5042829377" evidence="1">
    <location>
        <begin position="21"/>
        <end position="158"/>
    </location>
</feature>
<accession>A0AAN8AX96</accession>
<evidence type="ECO:0000256" key="1">
    <source>
        <dbReference type="SAM" id="SignalP"/>
    </source>
</evidence>
<reference evidence="2 3" key="1">
    <citation type="journal article" date="2023" name="Genes (Basel)">
        <title>Chromosome-Level Genome Assembly and Circadian Gene Repertoire of the Patagonia Blennie Eleginops maclovinus-The Closest Ancestral Proxy of Antarctic Cryonotothenioids.</title>
        <authorList>
            <person name="Cheng C.C."/>
            <person name="Rivera-Colon A.G."/>
            <person name="Minhas B.F."/>
            <person name="Wilson L."/>
            <person name="Rayamajhi N."/>
            <person name="Vargas-Chacoff L."/>
            <person name="Catchen J.M."/>
        </authorList>
    </citation>
    <scope>NUCLEOTIDE SEQUENCE [LARGE SCALE GENOMIC DNA]</scope>
    <source>
        <strain evidence="2">JMC-PN-2008</strain>
    </source>
</reference>
<dbReference type="EMBL" id="JAUZQC010000004">
    <property type="protein sequence ID" value="KAK5873149.1"/>
    <property type="molecule type" value="Genomic_DNA"/>
</dbReference>
<sequence length="158" mass="17938">MFGFRLQFLFLLTFSGETLGQEPDAVRVVVPEGGGDAVLPVSIGRNAERLFFDWRKVTRTDRYQCVVSQEDIKHRVSAQIFVYISEKESEDPSSTGTMRIKRRHSKGSPVKRLLLFNKDSDLEGVICFNKGSPVGKLIHFNKGSPLRKLIRFNKGLYS</sequence>